<dbReference type="InterPro" id="IPR006553">
    <property type="entry name" value="Leu-rich_rpt_Cys-con_subtyp"/>
</dbReference>
<dbReference type="PROSITE" id="PS50181">
    <property type="entry name" value="FBOX"/>
    <property type="match status" value="1"/>
</dbReference>
<feature type="region of interest" description="Disordered" evidence="4">
    <location>
        <begin position="647"/>
        <end position="671"/>
    </location>
</feature>
<feature type="compositionally biased region" description="Low complexity" evidence="4">
    <location>
        <begin position="772"/>
        <end position="784"/>
    </location>
</feature>
<feature type="compositionally biased region" description="Polar residues" evidence="4">
    <location>
        <begin position="62"/>
        <end position="77"/>
    </location>
</feature>
<keyword evidence="3" id="KW-0833">Ubl conjugation pathway</keyword>
<feature type="region of interest" description="Disordered" evidence="4">
    <location>
        <begin position="732"/>
        <end position="799"/>
    </location>
</feature>
<proteinExistence type="predicted"/>
<comment type="caution">
    <text evidence="6">The sequence shown here is derived from an EMBL/GenBank/DDBJ whole genome shotgun (WGS) entry which is preliminary data.</text>
</comment>
<dbReference type="FunFam" id="3.80.10.10:FF:000251">
    <property type="entry name" value="Ubiquitin ligase complex F-box protein GRR1"/>
    <property type="match status" value="1"/>
</dbReference>
<evidence type="ECO:0000256" key="4">
    <source>
        <dbReference type="SAM" id="MobiDB-lite"/>
    </source>
</evidence>
<dbReference type="SUPFAM" id="SSF81383">
    <property type="entry name" value="F-box domain"/>
    <property type="match status" value="1"/>
</dbReference>
<dbReference type="EMBL" id="JABWAB010000003">
    <property type="protein sequence ID" value="KAF6057889.1"/>
    <property type="molecule type" value="Genomic_DNA"/>
</dbReference>
<dbReference type="AlphaFoldDB" id="A0A8X7NQ64"/>
<name>A0A8X7NQ64_CANPA</name>
<keyword evidence="1" id="KW-0433">Leucine-rich repeat</keyword>
<organism evidence="6 7">
    <name type="scientific">Candida parapsilosis</name>
    <name type="common">Yeast</name>
    <dbReference type="NCBI Taxonomy" id="5480"/>
    <lineage>
        <taxon>Eukaryota</taxon>
        <taxon>Fungi</taxon>
        <taxon>Dikarya</taxon>
        <taxon>Ascomycota</taxon>
        <taxon>Saccharomycotina</taxon>
        <taxon>Pichiomycetes</taxon>
        <taxon>Debaryomycetaceae</taxon>
        <taxon>Candida/Lodderomyces clade</taxon>
        <taxon>Candida</taxon>
    </lineage>
</organism>
<evidence type="ECO:0000256" key="1">
    <source>
        <dbReference type="ARBA" id="ARBA00022614"/>
    </source>
</evidence>
<evidence type="ECO:0000259" key="5">
    <source>
        <dbReference type="PROSITE" id="PS50181"/>
    </source>
</evidence>
<dbReference type="Proteomes" id="UP000590412">
    <property type="component" value="Unassembled WGS sequence"/>
</dbReference>
<sequence>MSTPTSFEDYELQQNTALSPRTRAAAATTATTATAAAAAVAEGMRNPSPSSNEADIDDDSTVDINQHNINNQSNPKFQNGDRKSRTPSNDADGNNSQYPSDYVDNDFMMDNEYNDYEELRKAIIVKRRLSSIKRPHGPYIDEQLAVNKNSIMRLPTEVLLQIFHYLERRDWYLLATTCSEIADLIIEMLWFRPNMQNDTSFKKIRQVMEMNHYKTHWDYRQFIKRLNLSFMTKLVDDKLLSLFVGCPRLERLTLVNCAKLTRTPITKVLQGCERLQSIDLTGVTDIHDDIINALADNCPRLQGLYAPGCGNVSEPTIIKLLKSCPMLKRLKFNSSSNITDASIQVMYENCKALVEIDLHGCENVTDQYLKKIFLELTQLREFRISSAPGITDKLFELIPEGHILEKLRIIDITGCNAITDRLVEKLVACAPRLRNVVLSKCMQITDASLRALSKLGRSLHYIHLGHCGLITDYGVAALVRYCHRIQYIDLACCSQLTDWTLVELANLPKLRRIGLVKCSMITDSGILELVRRRGEQDCLERVHLSYCTNLNIGPIYLLLKSCPKLTHLSLTGISAFLRREITQYCRDPPPDFNEHQKSLFCVFSGHGVNQLRNYLTQVMEERTYQIEQGDIHALFNERRRRFLNGEPEIDGAAGAAGAAGAGAGADRRDEEELNVWERRFPIPRGDNNINTNQVFNQEMIDINREIFRELNEGNMGPEEMREHFQRLIRNHHQQRLQEHNARARAHQRQGEAAPQQQQRHEQDAPPQPPRPQQQQQQQQNATPQPMFPPTNFPNDTQFFHPAAANNVNANPQNAPQIEQAPIFPNRAHQQQPPPQQQDQIYHQQPLPRFRNPQQQQPSQQQQQQQQQARPTAYRNLNDTVVIEDQDLADTVGIETGGDGEEQQEQEQEEEDEDVEMVDAVTGIETTNGDLFPRMG</sequence>
<dbReference type="SUPFAM" id="SSF52047">
    <property type="entry name" value="RNI-like"/>
    <property type="match status" value="1"/>
</dbReference>
<evidence type="ECO:0000313" key="7">
    <source>
        <dbReference type="Proteomes" id="UP000590412"/>
    </source>
</evidence>
<accession>A0A8X7NQ64</accession>
<protein>
    <submittedName>
        <fullName evidence="6">F-box-like family protein</fullName>
    </submittedName>
</protein>
<reference evidence="6" key="1">
    <citation type="submission" date="2020-03" db="EMBL/GenBank/DDBJ databases">
        <title>FDA dAtabase for Regulatory Grade micrObial Sequences (FDA-ARGOS): Supporting development and validation of Infectious Disease Dx tests.</title>
        <authorList>
            <person name="Campos J."/>
            <person name="Goldberg B."/>
            <person name="Tallon L."/>
            <person name="Sadzewicz L."/>
            <person name="Vavikolanu K."/>
            <person name="Mehta A."/>
            <person name="Aluvathingal J."/>
            <person name="Nadendla S."/>
            <person name="Nandy P."/>
            <person name="Geyer C."/>
            <person name="Yan Y."/>
            <person name="Sichtig H."/>
        </authorList>
    </citation>
    <scope>NUCLEOTIDE SEQUENCE [LARGE SCALE GENOMIC DNA]</scope>
    <source>
        <strain evidence="6">FDAARGOS_652</strain>
    </source>
</reference>
<dbReference type="GO" id="GO:0005737">
    <property type="term" value="C:cytoplasm"/>
    <property type="evidence" value="ECO:0007669"/>
    <property type="project" value="TreeGrafter"/>
</dbReference>
<dbReference type="SMART" id="SM00367">
    <property type="entry name" value="LRR_CC"/>
    <property type="match status" value="11"/>
</dbReference>
<dbReference type="InterPro" id="IPR001810">
    <property type="entry name" value="F-box_dom"/>
</dbReference>
<dbReference type="InterPro" id="IPR050648">
    <property type="entry name" value="F-box_LRR-repeat"/>
</dbReference>
<dbReference type="InterPro" id="IPR057207">
    <property type="entry name" value="FBXL15_LRR"/>
</dbReference>
<feature type="domain" description="F-box" evidence="5">
    <location>
        <begin position="148"/>
        <end position="204"/>
    </location>
</feature>
<dbReference type="CDD" id="cd09917">
    <property type="entry name" value="F-box_SF"/>
    <property type="match status" value="1"/>
</dbReference>
<dbReference type="GO" id="GO:0019005">
    <property type="term" value="C:SCF ubiquitin ligase complex"/>
    <property type="evidence" value="ECO:0007669"/>
    <property type="project" value="UniProtKB-ARBA"/>
</dbReference>
<feature type="compositionally biased region" description="Polar residues" evidence="4">
    <location>
        <begin position="86"/>
        <end position="99"/>
    </location>
</feature>
<feature type="compositionally biased region" description="Low complexity" evidence="4">
    <location>
        <begin position="24"/>
        <end position="39"/>
    </location>
</feature>
<dbReference type="Pfam" id="PF25372">
    <property type="entry name" value="DUF7885"/>
    <property type="match status" value="1"/>
</dbReference>
<dbReference type="InterPro" id="IPR032675">
    <property type="entry name" value="LRR_dom_sf"/>
</dbReference>
<keyword evidence="2" id="KW-0677">Repeat</keyword>
<dbReference type="Gene3D" id="3.80.10.10">
    <property type="entry name" value="Ribonuclease Inhibitor"/>
    <property type="match status" value="2"/>
</dbReference>
<dbReference type="PANTHER" id="PTHR13382:SF67">
    <property type="entry name" value="SCF E3 UBIQUITIN LIGASE COMPLEX F-BOX PROTEIN POF2"/>
    <property type="match status" value="1"/>
</dbReference>
<evidence type="ECO:0000313" key="6">
    <source>
        <dbReference type="EMBL" id="KAF6057889.1"/>
    </source>
</evidence>
<feature type="compositionally biased region" description="Acidic residues" evidence="4">
    <location>
        <begin position="897"/>
        <end position="915"/>
    </location>
</feature>
<dbReference type="InterPro" id="IPR036047">
    <property type="entry name" value="F-box-like_dom_sf"/>
</dbReference>
<evidence type="ECO:0000256" key="2">
    <source>
        <dbReference type="ARBA" id="ARBA00022737"/>
    </source>
</evidence>
<gene>
    <name evidence="6" type="ORF">FOB60_002444</name>
</gene>
<feature type="compositionally biased region" description="Low complexity" evidence="4">
    <location>
        <begin position="849"/>
        <end position="870"/>
    </location>
</feature>
<evidence type="ECO:0000256" key="3">
    <source>
        <dbReference type="ARBA" id="ARBA00022786"/>
    </source>
</evidence>
<dbReference type="PANTHER" id="PTHR13382">
    <property type="entry name" value="MITOCHONDRIAL ATP SYNTHASE COUPLING FACTOR B"/>
    <property type="match status" value="1"/>
</dbReference>
<feature type="region of interest" description="Disordered" evidence="4">
    <location>
        <begin position="849"/>
        <end position="915"/>
    </location>
</feature>
<feature type="compositionally biased region" description="Polar residues" evidence="4">
    <location>
        <begin position="1"/>
        <end position="19"/>
    </location>
</feature>
<dbReference type="Pfam" id="PF12937">
    <property type="entry name" value="F-box-like"/>
    <property type="match status" value="1"/>
</dbReference>
<feature type="region of interest" description="Disordered" evidence="4">
    <location>
        <begin position="1"/>
        <end position="104"/>
    </location>
</feature>